<dbReference type="SMART" id="SM00062">
    <property type="entry name" value="PBPb"/>
    <property type="match status" value="1"/>
</dbReference>
<keyword evidence="4" id="KW-1185">Reference proteome</keyword>
<keyword evidence="1" id="KW-0732">Signal</keyword>
<evidence type="ECO:0000256" key="1">
    <source>
        <dbReference type="ARBA" id="ARBA00022729"/>
    </source>
</evidence>
<protein>
    <submittedName>
        <fullName evidence="3">ABC transporter substrate-binding protein</fullName>
    </submittedName>
</protein>
<dbReference type="PANTHER" id="PTHR35936">
    <property type="entry name" value="MEMBRANE-BOUND LYTIC MUREIN TRANSGLYCOSYLASE F"/>
    <property type="match status" value="1"/>
</dbReference>
<name>A0A917W3P9_9ACTN</name>
<proteinExistence type="predicted"/>
<gene>
    <name evidence="3" type="ORF">GCM10011575_23180</name>
</gene>
<dbReference type="PANTHER" id="PTHR35936:SF17">
    <property type="entry name" value="ARGININE-BINDING EXTRACELLULAR PROTEIN ARTP"/>
    <property type="match status" value="1"/>
</dbReference>
<dbReference type="Gene3D" id="3.40.190.10">
    <property type="entry name" value="Periplasmic binding protein-like II"/>
    <property type="match status" value="2"/>
</dbReference>
<sequence>MPTNRQTDLAAALAPTGTLRAAINLGNPVLAQGRTDDPRGVTVDLTREIARRLGIEAAFSCHQAARESFEDLVNYRTDIAFLAIEPARAAQVRFTAPYAIIEAVYATAADSALETADDVDHPGIRIGVKEGSAYDLFLTRSLQHAELVRGEEGSAIFDADRLDVAAGLRTPLTGFAAEHGLRILEPAFQQIRQSVASPIGLPDDAAAYLAGVIEELKSTGFVAEALRRSGRDDAQVAPPSS</sequence>
<evidence type="ECO:0000313" key="3">
    <source>
        <dbReference type="EMBL" id="GGL64079.1"/>
    </source>
</evidence>
<evidence type="ECO:0000313" key="4">
    <source>
        <dbReference type="Proteomes" id="UP000613840"/>
    </source>
</evidence>
<dbReference type="Proteomes" id="UP000613840">
    <property type="component" value="Unassembled WGS sequence"/>
</dbReference>
<reference evidence="3" key="1">
    <citation type="journal article" date="2014" name="Int. J. Syst. Evol. Microbiol.">
        <title>Complete genome sequence of Corynebacterium casei LMG S-19264T (=DSM 44701T), isolated from a smear-ripened cheese.</title>
        <authorList>
            <consortium name="US DOE Joint Genome Institute (JGI-PGF)"/>
            <person name="Walter F."/>
            <person name="Albersmeier A."/>
            <person name="Kalinowski J."/>
            <person name="Ruckert C."/>
        </authorList>
    </citation>
    <scope>NUCLEOTIDE SEQUENCE</scope>
    <source>
        <strain evidence="3">CGMCC 4.7306</strain>
    </source>
</reference>
<organism evidence="3 4">
    <name type="scientific">Microlunatus endophyticus</name>
    <dbReference type="NCBI Taxonomy" id="1716077"/>
    <lineage>
        <taxon>Bacteria</taxon>
        <taxon>Bacillati</taxon>
        <taxon>Actinomycetota</taxon>
        <taxon>Actinomycetes</taxon>
        <taxon>Propionibacteriales</taxon>
        <taxon>Propionibacteriaceae</taxon>
        <taxon>Microlunatus</taxon>
    </lineage>
</organism>
<dbReference type="RefSeq" id="WP_188895531.1">
    <property type="nucleotide sequence ID" value="NZ_BMMZ01000005.1"/>
</dbReference>
<accession>A0A917W3P9</accession>
<dbReference type="InterPro" id="IPR001638">
    <property type="entry name" value="Solute-binding_3/MltF_N"/>
</dbReference>
<dbReference type="AlphaFoldDB" id="A0A917W3P9"/>
<dbReference type="Pfam" id="PF00497">
    <property type="entry name" value="SBP_bac_3"/>
    <property type="match status" value="1"/>
</dbReference>
<dbReference type="SUPFAM" id="SSF53850">
    <property type="entry name" value="Periplasmic binding protein-like II"/>
    <property type="match status" value="1"/>
</dbReference>
<comment type="caution">
    <text evidence="3">The sequence shown here is derived from an EMBL/GenBank/DDBJ whole genome shotgun (WGS) entry which is preliminary data.</text>
</comment>
<reference evidence="3" key="2">
    <citation type="submission" date="2020-09" db="EMBL/GenBank/DDBJ databases">
        <authorList>
            <person name="Sun Q."/>
            <person name="Zhou Y."/>
        </authorList>
    </citation>
    <scope>NUCLEOTIDE SEQUENCE</scope>
    <source>
        <strain evidence="3">CGMCC 4.7306</strain>
    </source>
</reference>
<evidence type="ECO:0000259" key="2">
    <source>
        <dbReference type="SMART" id="SM00062"/>
    </source>
</evidence>
<dbReference type="EMBL" id="BMMZ01000005">
    <property type="protein sequence ID" value="GGL64079.1"/>
    <property type="molecule type" value="Genomic_DNA"/>
</dbReference>
<feature type="domain" description="Solute-binding protein family 3/N-terminal" evidence="2">
    <location>
        <begin position="18"/>
        <end position="233"/>
    </location>
</feature>